<dbReference type="AlphaFoldDB" id="A0A4R2P7Z3"/>
<evidence type="ECO:0000313" key="1">
    <source>
        <dbReference type="EMBL" id="TCP29945.1"/>
    </source>
</evidence>
<sequence length="313" mass="35836">MKKKLLPIFLVSCLSLILLGIKVYPKLSTTLENTFNDKDTSTEVQGKQGNDPTKNNIQHRNKLLSVTFPFETKEREKFAKEHADQFNIVKKMYYSWDYIRNVQGEFEWGDPGGETFYNKFYVDFIKKKNHAKNERLKKGKVIETQNLLFKDNVAILQMPKKGIFTKKSIEEYKGGSAEAFEADYLGAFNRMVTNSEWFTLIYDDYKNWTYKEGEKFGIPVYEIKGEIPKNKSNSLTGPFTMVVSKRTGVLLDLKCYGDGNNIKFFVTARNIEINKGIKNDVFNLDVSGNKEVSNLNSVGDHAVENKSGGVKTD</sequence>
<proteinExistence type="predicted"/>
<dbReference type="RefSeq" id="WP_132745044.1">
    <property type="nucleotide sequence ID" value="NZ_SLXK01000007.1"/>
</dbReference>
<keyword evidence="2" id="KW-1185">Reference proteome</keyword>
<organism evidence="1 2">
    <name type="scientific">Scopulibacillus darangshiensis</name>
    <dbReference type="NCBI Taxonomy" id="442528"/>
    <lineage>
        <taxon>Bacteria</taxon>
        <taxon>Bacillati</taxon>
        <taxon>Bacillota</taxon>
        <taxon>Bacilli</taxon>
        <taxon>Bacillales</taxon>
        <taxon>Sporolactobacillaceae</taxon>
        <taxon>Scopulibacillus</taxon>
    </lineage>
</organism>
<accession>A0A4R2P7Z3</accession>
<evidence type="ECO:0000313" key="2">
    <source>
        <dbReference type="Proteomes" id="UP000295416"/>
    </source>
</evidence>
<comment type="caution">
    <text evidence="1">The sequence shown here is derived from an EMBL/GenBank/DDBJ whole genome shotgun (WGS) entry which is preliminary data.</text>
</comment>
<protein>
    <submittedName>
        <fullName evidence="1">Uncharacterized protein</fullName>
    </submittedName>
</protein>
<reference evidence="1 2" key="1">
    <citation type="submission" date="2019-03" db="EMBL/GenBank/DDBJ databases">
        <title>Genomic Encyclopedia of Type Strains, Phase IV (KMG-IV): sequencing the most valuable type-strain genomes for metagenomic binning, comparative biology and taxonomic classification.</title>
        <authorList>
            <person name="Goeker M."/>
        </authorList>
    </citation>
    <scope>NUCLEOTIDE SEQUENCE [LARGE SCALE GENOMIC DNA]</scope>
    <source>
        <strain evidence="1 2">DSM 19377</strain>
    </source>
</reference>
<dbReference type="Proteomes" id="UP000295416">
    <property type="component" value="Unassembled WGS sequence"/>
</dbReference>
<dbReference type="EMBL" id="SLXK01000007">
    <property type="protein sequence ID" value="TCP29945.1"/>
    <property type="molecule type" value="Genomic_DNA"/>
</dbReference>
<name>A0A4R2P7Z3_9BACL</name>
<dbReference type="OrthoDB" id="2943094at2"/>
<gene>
    <name evidence="1" type="ORF">EV207_10739</name>
</gene>